<name>I4BA46_TURPD</name>
<dbReference type="InterPro" id="IPR023393">
    <property type="entry name" value="START-like_dom_sf"/>
</dbReference>
<accession>I4BA46</accession>
<evidence type="ECO:0000313" key="2">
    <source>
        <dbReference type="Proteomes" id="UP000006048"/>
    </source>
</evidence>
<reference evidence="1 2" key="1">
    <citation type="submission" date="2012-06" db="EMBL/GenBank/DDBJ databases">
        <title>The complete chromosome of genome of Turneriella parva DSM 21527.</title>
        <authorList>
            <consortium name="US DOE Joint Genome Institute (JGI-PGF)"/>
            <person name="Lucas S."/>
            <person name="Han J."/>
            <person name="Lapidus A."/>
            <person name="Bruce D."/>
            <person name="Goodwin L."/>
            <person name="Pitluck S."/>
            <person name="Peters L."/>
            <person name="Kyrpides N."/>
            <person name="Mavromatis K."/>
            <person name="Ivanova N."/>
            <person name="Mikhailova N."/>
            <person name="Chertkov O."/>
            <person name="Detter J.C."/>
            <person name="Tapia R."/>
            <person name="Han C."/>
            <person name="Land M."/>
            <person name="Hauser L."/>
            <person name="Markowitz V."/>
            <person name="Cheng J.-F."/>
            <person name="Hugenholtz P."/>
            <person name="Woyke T."/>
            <person name="Wu D."/>
            <person name="Gronow S."/>
            <person name="Wellnitz S."/>
            <person name="Brambilla E."/>
            <person name="Klenk H.-P."/>
            <person name="Eisen J.A."/>
        </authorList>
    </citation>
    <scope>NUCLEOTIDE SEQUENCE [LARGE SCALE GENOMIC DNA]</scope>
    <source>
        <strain evidence="2">ATCC BAA-1111 / DSM 21527 / NCTC 11395 / H</strain>
    </source>
</reference>
<evidence type="ECO:0000313" key="1">
    <source>
        <dbReference type="EMBL" id="AFM14153.1"/>
    </source>
</evidence>
<keyword evidence="2" id="KW-1185">Reference proteome</keyword>
<dbReference type="AlphaFoldDB" id="I4BA46"/>
<protein>
    <recommendedName>
        <fullName evidence="3">Activator of Hsp90 ATPase 1 family protein</fullName>
    </recommendedName>
</protein>
<dbReference type="SUPFAM" id="SSF55961">
    <property type="entry name" value="Bet v1-like"/>
    <property type="match status" value="1"/>
</dbReference>
<dbReference type="KEGG" id="tpx:Turpa_3516"/>
<dbReference type="Gene3D" id="3.30.530.20">
    <property type="match status" value="1"/>
</dbReference>
<dbReference type="HOGENOM" id="CLU_1189229_0_0_12"/>
<sequence>MQISQSEKNTPQLTITINAVIDAVWHALRHKEKLMQWHGWATPSLEDEINTIYFTDVKEETDDVQKYKLVVNGGDTFILKSDQDATNLTLVRAGLSGNIEWDAYYGNITEGWVSFIEQLRFLLEHSPKIPRKTTFNKKKLVREEIISQLNLSDLTEGTKFKGQLEGEMLSGEVWFNTLNQLGLVVNDWGPGLSIIQFSENCCIDTEFK</sequence>
<gene>
    <name evidence="1" type="ordered locus">Turpa_3516</name>
</gene>
<dbReference type="Proteomes" id="UP000006048">
    <property type="component" value="Chromosome"/>
</dbReference>
<dbReference type="EMBL" id="CP002959">
    <property type="protein sequence ID" value="AFM14153.1"/>
    <property type="molecule type" value="Genomic_DNA"/>
</dbReference>
<organism evidence="1 2">
    <name type="scientific">Turneriella parva (strain ATCC BAA-1111 / DSM 21527 / NCTC 11395 / H)</name>
    <name type="common">Leptospira parva</name>
    <dbReference type="NCBI Taxonomy" id="869212"/>
    <lineage>
        <taxon>Bacteria</taxon>
        <taxon>Pseudomonadati</taxon>
        <taxon>Spirochaetota</taxon>
        <taxon>Spirochaetia</taxon>
        <taxon>Leptospirales</taxon>
        <taxon>Leptospiraceae</taxon>
        <taxon>Turneriella</taxon>
    </lineage>
</organism>
<evidence type="ECO:0008006" key="3">
    <source>
        <dbReference type="Google" id="ProtNLM"/>
    </source>
</evidence>
<proteinExistence type="predicted"/>